<evidence type="ECO:0000259" key="5">
    <source>
        <dbReference type="Pfam" id="PF24883"/>
    </source>
</evidence>
<keyword evidence="2" id="KW-0677">Repeat</keyword>
<feature type="repeat" description="WD" evidence="3">
    <location>
        <begin position="721"/>
        <end position="762"/>
    </location>
</feature>
<dbReference type="SUPFAM" id="SSF52540">
    <property type="entry name" value="P-loop containing nucleoside triphosphate hydrolases"/>
    <property type="match status" value="1"/>
</dbReference>
<name>A0A409YWY2_9AGAR</name>
<dbReference type="SUPFAM" id="SSF50978">
    <property type="entry name" value="WD40 repeat-like"/>
    <property type="match status" value="1"/>
</dbReference>
<evidence type="ECO:0000256" key="2">
    <source>
        <dbReference type="ARBA" id="ARBA00022737"/>
    </source>
</evidence>
<dbReference type="PROSITE" id="PS00678">
    <property type="entry name" value="WD_REPEATS_1"/>
    <property type="match status" value="1"/>
</dbReference>
<dbReference type="InParanoid" id="A0A409YWY2"/>
<dbReference type="Pfam" id="PF00400">
    <property type="entry name" value="WD40"/>
    <property type="match status" value="2"/>
</dbReference>
<keyword evidence="7" id="KW-1185">Reference proteome</keyword>
<gene>
    <name evidence="6" type="ORF">CVT26_013468</name>
</gene>
<evidence type="ECO:0000313" key="6">
    <source>
        <dbReference type="EMBL" id="PPR07499.1"/>
    </source>
</evidence>
<dbReference type="InterPro" id="IPR056884">
    <property type="entry name" value="NPHP3-like_N"/>
</dbReference>
<dbReference type="SMART" id="SM00320">
    <property type="entry name" value="WD40"/>
    <property type="match status" value="2"/>
</dbReference>
<feature type="non-terminal residue" evidence="6">
    <location>
        <position position="801"/>
    </location>
</feature>
<sequence>MNQNRVDREAVKRTLDEACKRIQMCAQIESPSEEMLELLSNLEDLLQIPSEIKKKVGPIEDAMQESWWKRLAEGDAQERIKCYNELSSSLNLFIVSILWRAFTSLLTPSNQMQTVVRIDRRIEDLKKTTEENSKVVSQTQADVKFQELRRVTKAEYNTGPRDLRGPCTHETREQILADLMAWATDDTKTPVYWLSGMAGTGKTTIAYSFCELLRKVGLLETSYFCSRSVAATMDPRAFLPTVSYHLASFYPSFSQSLLRALQHSDNVNIRDKIVQEQFHTLILTPMDSISSSSIRKRRVLVFDGADEASNMDEIADLISLLVKHAAQLPFKVFISSRRDEAIKLEFSRKDLASQPTTLILHDIEQSLVEADIRHYIKERLQQISDILSDSAVETLLERSGALFVYASVLCSYLVPSRRTPEQMMRRRLQTILDGSLTSTDGTQARPHDQLDKIYRQILSLPEENNDTWPVLLVILTTQIPLTATSISEILDFDKYRVSQVIEALQSVLTGSDLQEHPVTIFHTSFRDFLWDTSRGKEFSNHILANHDHLALQCLKIMKETLVCDRFPEVLRQDNNGGGIDIQPPSPRLAYACANWFTHLLELNAKQLEGLQSQVETFFCRLLLQWVECMSTLGYLENAVRSLRKFEISQIVPVNSRLAAMDARRMILQCFDLIQGHPSEIYNSALAWLPKASKMRDRFQSQVVWQVALGLQSDWGACESVMQGHSEQVWSVSFSPDGRRVASGSYDKTVRIWNIETGQEERKLEGHSDQEERKLEGHSDQVWSVSFSPNGRRVTSGSSDKT</sequence>
<feature type="repeat" description="WD" evidence="3">
    <location>
        <begin position="774"/>
        <end position="801"/>
    </location>
</feature>
<evidence type="ECO:0000256" key="3">
    <source>
        <dbReference type="PROSITE-ProRule" id="PRU00221"/>
    </source>
</evidence>
<reference evidence="6 7" key="1">
    <citation type="journal article" date="2018" name="Evol. Lett.">
        <title>Horizontal gene cluster transfer increased hallucinogenic mushroom diversity.</title>
        <authorList>
            <person name="Reynolds H.T."/>
            <person name="Vijayakumar V."/>
            <person name="Gluck-Thaler E."/>
            <person name="Korotkin H.B."/>
            <person name="Matheny P.B."/>
            <person name="Slot J.C."/>
        </authorList>
    </citation>
    <scope>NUCLEOTIDE SEQUENCE [LARGE SCALE GENOMIC DNA]</scope>
    <source>
        <strain evidence="6 7">SRW20</strain>
    </source>
</reference>
<keyword evidence="1 3" id="KW-0853">WD repeat</keyword>
<feature type="compositionally biased region" description="Basic and acidic residues" evidence="4">
    <location>
        <begin position="758"/>
        <end position="778"/>
    </location>
</feature>
<dbReference type="PROSITE" id="PS50294">
    <property type="entry name" value="WD_REPEATS_REGION"/>
    <property type="match status" value="2"/>
</dbReference>
<dbReference type="InterPro" id="IPR015943">
    <property type="entry name" value="WD40/YVTN_repeat-like_dom_sf"/>
</dbReference>
<evidence type="ECO:0000313" key="7">
    <source>
        <dbReference type="Proteomes" id="UP000284706"/>
    </source>
</evidence>
<evidence type="ECO:0000256" key="1">
    <source>
        <dbReference type="ARBA" id="ARBA00022574"/>
    </source>
</evidence>
<accession>A0A409YWY2</accession>
<dbReference type="Gene3D" id="3.40.50.300">
    <property type="entry name" value="P-loop containing nucleotide triphosphate hydrolases"/>
    <property type="match status" value="1"/>
</dbReference>
<dbReference type="InterPro" id="IPR027417">
    <property type="entry name" value="P-loop_NTPase"/>
</dbReference>
<dbReference type="InterPro" id="IPR001680">
    <property type="entry name" value="WD40_rpt"/>
</dbReference>
<feature type="domain" description="Nephrocystin 3-like N-terminal" evidence="5">
    <location>
        <begin position="179"/>
        <end position="337"/>
    </location>
</feature>
<dbReference type="PROSITE" id="PS50082">
    <property type="entry name" value="WD_REPEATS_2"/>
    <property type="match status" value="2"/>
</dbReference>
<comment type="caution">
    <text evidence="6">The sequence shown here is derived from an EMBL/GenBank/DDBJ whole genome shotgun (WGS) entry which is preliminary data.</text>
</comment>
<dbReference type="Pfam" id="PF24883">
    <property type="entry name" value="NPHP3_N"/>
    <property type="match status" value="1"/>
</dbReference>
<protein>
    <recommendedName>
        <fullName evidence="5">Nephrocystin 3-like N-terminal domain-containing protein</fullName>
    </recommendedName>
</protein>
<dbReference type="Gene3D" id="2.130.10.10">
    <property type="entry name" value="YVTN repeat-like/Quinoprotein amine dehydrogenase"/>
    <property type="match status" value="2"/>
</dbReference>
<feature type="region of interest" description="Disordered" evidence="4">
    <location>
        <begin position="758"/>
        <end position="801"/>
    </location>
</feature>
<organism evidence="6 7">
    <name type="scientific">Gymnopilus dilepis</name>
    <dbReference type="NCBI Taxonomy" id="231916"/>
    <lineage>
        <taxon>Eukaryota</taxon>
        <taxon>Fungi</taxon>
        <taxon>Dikarya</taxon>
        <taxon>Basidiomycota</taxon>
        <taxon>Agaricomycotina</taxon>
        <taxon>Agaricomycetes</taxon>
        <taxon>Agaricomycetidae</taxon>
        <taxon>Agaricales</taxon>
        <taxon>Agaricineae</taxon>
        <taxon>Hymenogastraceae</taxon>
        <taxon>Gymnopilus</taxon>
    </lineage>
</organism>
<evidence type="ECO:0000256" key="4">
    <source>
        <dbReference type="SAM" id="MobiDB-lite"/>
    </source>
</evidence>
<dbReference type="InterPro" id="IPR019775">
    <property type="entry name" value="WD40_repeat_CS"/>
</dbReference>
<dbReference type="PANTHER" id="PTHR10039:SF14">
    <property type="entry name" value="NACHT DOMAIN-CONTAINING PROTEIN"/>
    <property type="match status" value="1"/>
</dbReference>
<dbReference type="OrthoDB" id="3027122at2759"/>
<dbReference type="STRING" id="231916.A0A409YWY2"/>
<feature type="compositionally biased region" description="Polar residues" evidence="4">
    <location>
        <begin position="780"/>
        <end position="801"/>
    </location>
</feature>
<dbReference type="Proteomes" id="UP000284706">
    <property type="component" value="Unassembled WGS sequence"/>
</dbReference>
<dbReference type="EMBL" id="NHYE01000111">
    <property type="protein sequence ID" value="PPR07499.1"/>
    <property type="molecule type" value="Genomic_DNA"/>
</dbReference>
<dbReference type="InterPro" id="IPR036322">
    <property type="entry name" value="WD40_repeat_dom_sf"/>
</dbReference>
<dbReference type="PANTHER" id="PTHR10039">
    <property type="entry name" value="AMELOGENIN"/>
    <property type="match status" value="1"/>
</dbReference>
<dbReference type="AlphaFoldDB" id="A0A409YWY2"/>
<proteinExistence type="predicted"/>